<evidence type="ECO:0000313" key="2">
    <source>
        <dbReference type="Proteomes" id="UP000053864"/>
    </source>
</evidence>
<dbReference type="Proteomes" id="UP000053864">
    <property type="component" value="Unassembled WGS sequence"/>
</dbReference>
<accession>W2JPG1</accession>
<evidence type="ECO:0000313" key="1">
    <source>
        <dbReference type="EMBL" id="ETL48334.1"/>
    </source>
</evidence>
<dbReference type="AlphaFoldDB" id="W2JPG1"/>
<name>W2JPG1_PHYNI</name>
<reference evidence="1 2" key="1">
    <citation type="submission" date="2013-11" db="EMBL/GenBank/DDBJ databases">
        <title>The Genome Sequence of Phytophthora parasitica CJ05E6.</title>
        <authorList>
            <consortium name="The Broad Institute Genomics Platform"/>
            <person name="Russ C."/>
            <person name="Tyler B."/>
            <person name="Panabieres F."/>
            <person name="Shan W."/>
            <person name="Tripathy S."/>
            <person name="Grunwald N."/>
            <person name="Machado M."/>
            <person name="Johnson C.S."/>
            <person name="Arredondo F."/>
            <person name="Hong C."/>
            <person name="Coffey M."/>
            <person name="Young S.K."/>
            <person name="Zeng Q."/>
            <person name="Gargeya S."/>
            <person name="Fitzgerald M."/>
            <person name="Abouelleil A."/>
            <person name="Alvarado L."/>
            <person name="Chapman S.B."/>
            <person name="Gainer-Dewar J."/>
            <person name="Goldberg J."/>
            <person name="Griggs A."/>
            <person name="Gujja S."/>
            <person name="Hansen M."/>
            <person name="Howarth C."/>
            <person name="Imamovic A."/>
            <person name="Ireland A."/>
            <person name="Larimer J."/>
            <person name="McCowan C."/>
            <person name="Murphy C."/>
            <person name="Pearson M."/>
            <person name="Poon T.W."/>
            <person name="Priest M."/>
            <person name="Roberts A."/>
            <person name="Saif S."/>
            <person name="Shea T."/>
            <person name="Sykes S."/>
            <person name="Wortman J."/>
            <person name="Nusbaum C."/>
            <person name="Birren B."/>
        </authorList>
    </citation>
    <scope>NUCLEOTIDE SEQUENCE [LARGE SCALE GENOMIC DNA]</scope>
    <source>
        <strain evidence="1 2">CJ05E6</strain>
    </source>
</reference>
<proteinExistence type="predicted"/>
<protein>
    <submittedName>
        <fullName evidence="1">Uncharacterized protein</fullName>
    </submittedName>
</protein>
<gene>
    <name evidence="1" type="ORF">L916_02054</name>
</gene>
<dbReference type="EMBL" id="KI670941">
    <property type="protein sequence ID" value="ETL48334.1"/>
    <property type="molecule type" value="Genomic_DNA"/>
</dbReference>
<sequence length="34" mass="3812">MSFDVAVSALSYIPLLQNPHPVVLELPLSPMRYI</sequence>
<organism evidence="1 2">
    <name type="scientific">Phytophthora nicotianae</name>
    <name type="common">Potato buckeye rot agent</name>
    <name type="synonym">Phytophthora parasitica</name>
    <dbReference type="NCBI Taxonomy" id="4792"/>
    <lineage>
        <taxon>Eukaryota</taxon>
        <taxon>Sar</taxon>
        <taxon>Stramenopiles</taxon>
        <taxon>Oomycota</taxon>
        <taxon>Peronosporomycetes</taxon>
        <taxon>Peronosporales</taxon>
        <taxon>Peronosporaceae</taxon>
        <taxon>Phytophthora</taxon>
    </lineage>
</organism>